<reference evidence="2" key="1">
    <citation type="submission" date="2012-07" db="EMBL/GenBank/DDBJ databases">
        <title>Genome of the Chinese tree shrew, a rising model animal genetically related to primates.</title>
        <authorList>
            <person name="Zhang G."/>
            <person name="Fan Y."/>
            <person name="Yao Y."/>
            <person name="Huang Z."/>
        </authorList>
    </citation>
    <scope>NUCLEOTIDE SEQUENCE [LARGE SCALE GENOMIC DNA]</scope>
</reference>
<reference evidence="2" key="2">
    <citation type="journal article" date="2013" name="Nat. Commun.">
        <title>Genome of the Chinese tree shrew.</title>
        <authorList>
            <person name="Fan Y."/>
            <person name="Huang Z.Y."/>
            <person name="Cao C.C."/>
            <person name="Chen C.S."/>
            <person name="Chen Y.X."/>
            <person name="Fan D.D."/>
            <person name="He J."/>
            <person name="Hou H.L."/>
            <person name="Hu L."/>
            <person name="Hu X.T."/>
            <person name="Jiang X.T."/>
            <person name="Lai R."/>
            <person name="Lang Y.S."/>
            <person name="Liang B."/>
            <person name="Liao S.G."/>
            <person name="Mu D."/>
            <person name="Ma Y.Y."/>
            <person name="Niu Y.Y."/>
            <person name="Sun X.Q."/>
            <person name="Xia J.Q."/>
            <person name="Xiao J."/>
            <person name="Xiong Z.Q."/>
            <person name="Xu L."/>
            <person name="Yang L."/>
            <person name="Zhang Y."/>
            <person name="Zhao W."/>
            <person name="Zhao X.D."/>
            <person name="Zheng Y.T."/>
            <person name="Zhou J.M."/>
            <person name="Zhu Y.B."/>
            <person name="Zhang G.J."/>
            <person name="Wang J."/>
            <person name="Yao Y.G."/>
        </authorList>
    </citation>
    <scope>NUCLEOTIDE SEQUENCE [LARGE SCALE GENOMIC DNA]</scope>
</reference>
<dbReference type="AlphaFoldDB" id="L9KQW9"/>
<evidence type="ECO:0000313" key="2">
    <source>
        <dbReference type="Proteomes" id="UP000011518"/>
    </source>
</evidence>
<name>L9KQW9_TUPCH</name>
<sequence>MEVNGLDWHEIGRQEPLLPAAEHQLHCSCRVRVCVPVRDMMCGTDLSEVAEAFLDPVPLVVSRVRVLGHPPAALLPHTCRVPVFGAPVSLLVSRSVCGACLLADLSQRRGNHHRFGDQPAPDIVEVTMQPMTVGPSFYVGNGVVSF</sequence>
<dbReference type="EMBL" id="KB320773">
    <property type="protein sequence ID" value="ELW63562.1"/>
    <property type="molecule type" value="Genomic_DNA"/>
</dbReference>
<dbReference type="InParanoid" id="L9KQW9"/>
<organism evidence="1 2">
    <name type="scientific">Tupaia chinensis</name>
    <name type="common">Chinese tree shrew</name>
    <name type="synonym">Tupaia belangeri chinensis</name>
    <dbReference type="NCBI Taxonomy" id="246437"/>
    <lineage>
        <taxon>Eukaryota</taxon>
        <taxon>Metazoa</taxon>
        <taxon>Chordata</taxon>
        <taxon>Craniata</taxon>
        <taxon>Vertebrata</taxon>
        <taxon>Euteleostomi</taxon>
        <taxon>Mammalia</taxon>
        <taxon>Eutheria</taxon>
        <taxon>Euarchontoglires</taxon>
        <taxon>Scandentia</taxon>
        <taxon>Tupaiidae</taxon>
        <taxon>Tupaia</taxon>
    </lineage>
</organism>
<protein>
    <submittedName>
        <fullName evidence="1">Uncharacterized protein</fullName>
    </submittedName>
</protein>
<accession>L9KQW9</accession>
<gene>
    <name evidence="1" type="ORF">TREES_T100020703</name>
</gene>
<evidence type="ECO:0000313" key="1">
    <source>
        <dbReference type="EMBL" id="ELW63562.1"/>
    </source>
</evidence>
<keyword evidence="2" id="KW-1185">Reference proteome</keyword>
<proteinExistence type="predicted"/>
<dbReference type="Proteomes" id="UP000011518">
    <property type="component" value="Unassembled WGS sequence"/>
</dbReference>